<keyword evidence="3" id="KW-0645">Protease</keyword>
<comment type="caution">
    <text evidence="9">The sequence shown here is derived from an EMBL/GenBank/DDBJ whole genome shotgun (WGS) entry which is preliminary data.</text>
</comment>
<name>A0A9J6P165_9CLOT</name>
<evidence type="ECO:0000256" key="1">
    <source>
        <dbReference type="ARBA" id="ARBA00006272"/>
    </source>
</evidence>
<organism evidence="9 10">
    <name type="scientific">Oceanirhabdus seepicola</name>
    <dbReference type="NCBI Taxonomy" id="2828781"/>
    <lineage>
        <taxon>Bacteria</taxon>
        <taxon>Bacillati</taxon>
        <taxon>Bacillota</taxon>
        <taxon>Clostridia</taxon>
        <taxon>Eubacteriales</taxon>
        <taxon>Clostridiaceae</taxon>
        <taxon>Oceanirhabdus</taxon>
    </lineage>
</organism>
<keyword evidence="5" id="KW-0378">Hydrolase</keyword>
<reference evidence="9" key="1">
    <citation type="journal article" date="2021" name="mSystems">
        <title>Bacteria and Archaea Synergistically Convert Glycine Betaine to Biogenic Methane in the Formosa Cold Seep of the South China Sea.</title>
        <authorList>
            <person name="Li L."/>
            <person name="Zhang W."/>
            <person name="Zhang S."/>
            <person name="Song L."/>
            <person name="Sun Q."/>
            <person name="Zhang H."/>
            <person name="Xiang H."/>
            <person name="Dong X."/>
        </authorList>
    </citation>
    <scope>NUCLEOTIDE SEQUENCE</scope>
    <source>
        <strain evidence="9">ZWT</strain>
    </source>
</reference>
<dbReference type="CDD" id="cd05657">
    <property type="entry name" value="M42_glucanase_like"/>
    <property type="match status" value="1"/>
</dbReference>
<dbReference type="PANTHER" id="PTHR32481:SF7">
    <property type="entry name" value="AMINOPEPTIDASE YHFE-RELATED"/>
    <property type="match status" value="1"/>
</dbReference>
<evidence type="ECO:0000256" key="8">
    <source>
        <dbReference type="PIRSR" id="PIRSR001123-2"/>
    </source>
</evidence>
<dbReference type="SUPFAM" id="SSF101821">
    <property type="entry name" value="Aminopeptidase/glucanase lid domain"/>
    <property type="match status" value="1"/>
</dbReference>
<dbReference type="GO" id="GO:0004177">
    <property type="term" value="F:aminopeptidase activity"/>
    <property type="evidence" value="ECO:0007669"/>
    <property type="project" value="UniProtKB-UniRule"/>
</dbReference>
<dbReference type="GO" id="GO:0046872">
    <property type="term" value="F:metal ion binding"/>
    <property type="evidence" value="ECO:0007669"/>
    <property type="project" value="UniProtKB-UniRule"/>
</dbReference>
<feature type="binding site" evidence="8">
    <location>
        <position position="322"/>
    </location>
    <ligand>
        <name>Zn(2+)</name>
        <dbReference type="ChEBI" id="CHEBI:29105"/>
        <label>2</label>
    </ligand>
</feature>
<feature type="binding site" evidence="8">
    <location>
        <position position="242"/>
    </location>
    <ligand>
        <name>Zn(2+)</name>
        <dbReference type="ChEBI" id="CHEBI:29105"/>
        <label>1</label>
    </ligand>
</feature>
<dbReference type="AlphaFoldDB" id="A0A9J6P165"/>
<dbReference type="RefSeq" id="WP_250859436.1">
    <property type="nucleotide sequence ID" value="NZ_JAGSOJ010000002.1"/>
</dbReference>
<dbReference type="InterPro" id="IPR051464">
    <property type="entry name" value="Peptidase_M42_aminopept"/>
</dbReference>
<dbReference type="PIRSF" id="PIRSF001123">
    <property type="entry name" value="PepA_GA"/>
    <property type="match status" value="1"/>
</dbReference>
<feature type="binding site" evidence="8">
    <location>
        <position position="69"/>
    </location>
    <ligand>
        <name>Zn(2+)</name>
        <dbReference type="ChEBI" id="CHEBI:29105"/>
        <label>1</label>
    </ligand>
</feature>
<dbReference type="GO" id="GO:0006508">
    <property type="term" value="P:proteolysis"/>
    <property type="evidence" value="ECO:0007669"/>
    <property type="project" value="UniProtKB-KW"/>
</dbReference>
<evidence type="ECO:0000313" key="10">
    <source>
        <dbReference type="Proteomes" id="UP001056429"/>
    </source>
</evidence>
<proteinExistence type="inferred from homology"/>
<feature type="binding site" evidence="8">
    <location>
        <position position="222"/>
    </location>
    <ligand>
        <name>Zn(2+)</name>
        <dbReference type="ChEBI" id="CHEBI:29105"/>
        <label>2</label>
    </ligand>
</feature>
<evidence type="ECO:0000256" key="3">
    <source>
        <dbReference type="ARBA" id="ARBA00022670"/>
    </source>
</evidence>
<comment type="similarity">
    <text evidence="1 6">Belongs to the peptidase M42 family.</text>
</comment>
<comment type="cofactor">
    <cofactor evidence="8">
        <name>a divalent metal cation</name>
        <dbReference type="ChEBI" id="CHEBI:60240"/>
    </cofactor>
    <text evidence="8">Binds 2 divalent metal cations per subunit.</text>
</comment>
<sequence>MNINNEKLHTYLKDILTLPSPTGYTHKVIDYISKELDSLGITYKKTNKGALIATIQGNDLDNGITFSAHVDTLGAMVKSINSSGTLEITPLGGYMMNSIEGENCTIETVEGETFTGTIQTVKPSVHISGNDARELKRIPENMEVVIDEKIFSKEDTEKLGISIGDFICFDSRTIITKSGFVKSRHLDDKASIAILLYSMYHLKSNNIIPQRTINFFISNYEEVGHGSSAAIPENTKEFIAVDMGCPGPNQNSTEYHCCICAKDSSGPYDLDLRKTLVNICKDNNVPYKLDIYPYYGSDASAALRAGWDIRTALIGPGVFASHGYERTHMDSIHATLQLIIEYSQK</sequence>
<feature type="binding site" evidence="8">
    <location>
        <position position="187"/>
    </location>
    <ligand>
        <name>Zn(2+)</name>
        <dbReference type="ChEBI" id="CHEBI:29105"/>
        <label>1</label>
    </ligand>
</feature>
<feature type="binding site" evidence="8">
    <location>
        <position position="187"/>
    </location>
    <ligand>
        <name>Zn(2+)</name>
        <dbReference type="ChEBI" id="CHEBI:29105"/>
        <label>2</label>
    </ligand>
</feature>
<evidence type="ECO:0000256" key="7">
    <source>
        <dbReference type="PIRSR" id="PIRSR001123-1"/>
    </source>
</evidence>
<accession>A0A9J6P165</accession>
<evidence type="ECO:0000256" key="5">
    <source>
        <dbReference type="ARBA" id="ARBA00022801"/>
    </source>
</evidence>
<keyword evidence="10" id="KW-1185">Reference proteome</keyword>
<evidence type="ECO:0000313" key="9">
    <source>
        <dbReference type="EMBL" id="MCM1990399.1"/>
    </source>
</evidence>
<dbReference type="Pfam" id="PF05343">
    <property type="entry name" value="Peptidase_M42"/>
    <property type="match status" value="1"/>
</dbReference>
<feature type="active site" description="Proton acceptor" evidence="7">
    <location>
        <position position="221"/>
    </location>
</feature>
<dbReference type="InterPro" id="IPR008007">
    <property type="entry name" value="Peptidase_M42"/>
</dbReference>
<dbReference type="Proteomes" id="UP001056429">
    <property type="component" value="Unassembled WGS sequence"/>
</dbReference>
<gene>
    <name evidence="9" type="ORF">KDK92_11690</name>
</gene>
<dbReference type="EMBL" id="JAGSOJ010000002">
    <property type="protein sequence ID" value="MCM1990399.1"/>
    <property type="molecule type" value="Genomic_DNA"/>
</dbReference>
<dbReference type="SUPFAM" id="SSF53187">
    <property type="entry name" value="Zn-dependent exopeptidases"/>
    <property type="match status" value="1"/>
</dbReference>
<dbReference type="PANTHER" id="PTHR32481">
    <property type="entry name" value="AMINOPEPTIDASE"/>
    <property type="match status" value="1"/>
</dbReference>
<reference evidence="9" key="2">
    <citation type="submission" date="2021-04" db="EMBL/GenBank/DDBJ databases">
        <authorList>
            <person name="Dong X."/>
        </authorList>
    </citation>
    <scope>NUCLEOTIDE SEQUENCE</scope>
    <source>
        <strain evidence="9">ZWT</strain>
    </source>
</reference>
<dbReference type="Gene3D" id="2.40.30.40">
    <property type="entry name" value="Peptidase M42, domain 2"/>
    <property type="match status" value="1"/>
</dbReference>
<protein>
    <submittedName>
        <fullName evidence="9">M42 family metallopeptidase</fullName>
    </submittedName>
</protein>
<evidence type="ECO:0000256" key="2">
    <source>
        <dbReference type="ARBA" id="ARBA00022438"/>
    </source>
</evidence>
<evidence type="ECO:0000256" key="6">
    <source>
        <dbReference type="PIRNR" id="PIRNR001123"/>
    </source>
</evidence>
<keyword evidence="2" id="KW-0031">Aminopeptidase</keyword>
<keyword evidence="4 8" id="KW-0479">Metal-binding</keyword>
<evidence type="ECO:0000256" key="4">
    <source>
        <dbReference type="ARBA" id="ARBA00022723"/>
    </source>
</evidence>
<dbReference type="InterPro" id="IPR023367">
    <property type="entry name" value="Peptidase_M42_dom2"/>
</dbReference>
<dbReference type="Gene3D" id="3.40.630.10">
    <property type="entry name" value="Zn peptidases"/>
    <property type="match status" value="1"/>
</dbReference>